<reference evidence="1 2" key="1">
    <citation type="submission" date="2014-06" db="EMBL/GenBank/DDBJ databases">
        <title>Draft genome sequence of Paenibacillus sp. MSt1.</title>
        <authorList>
            <person name="Aw Y.K."/>
            <person name="Ong K.S."/>
            <person name="Gan H.M."/>
            <person name="Lee S.M."/>
        </authorList>
    </citation>
    <scope>NUCLEOTIDE SEQUENCE [LARGE SCALE GENOMIC DNA]</scope>
    <source>
        <strain evidence="1 2">MSt1</strain>
    </source>
</reference>
<dbReference type="RefSeq" id="WP_036684229.1">
    <property type="nucleotide sequence ID" value="NZ_FYEP01000048.1"/>
</dbReference>
<proteinExistence type="predicted"/>
<evidence type="ECO:0000313" key="1">
    <source>
        <dbReference type="EMBL" id="KEQ24984.1"/>
    </source>
</evidence>
<organism evidence="1 2">
    <name type="scientific">Paenibacillus tyrfis</name>
    <dbReference type="NCBI Taxonomy" id="1501230"/>
    <lineage>
        <taxon>Bacteria</taxon>
        <taxon>Bacillati</taxon>
        <taxon>Bacillota</taxon>
        <taxon>Bacilli</taxon>
        <taxon>Bacillales</taxon>
        <taxon>Paenibacillaceae</taxon>
        <taxon>Paenibacillus</taxon>
    </lineage>
</organism>
<protein>
    <recommendedName>
        <fullName evidence="3">Bh protein</fullName>
    </recommendedName>
</protein>
<dbReference type="Proteomes" id="UP000028123">
    <property type="component" value="Unassembled WGS sequence"/>
</dbReference>
<dbReference type="EMBL" id="JNVM01000013">
    <property type="protein sequence ID" value="KEQ24984.1"/>
    <property type="molecule type" value="Genomic_DNA"/>
</dbReference>
<name>A0A081P2R1_9BACL</name>
<gene>
    <name evidence="1" type="ORF">ET33_06405</name>
</gene>
<dbReference type="eggNOG" id="ENOG5032XEU">
    <property type="taxonomic scope" value="Bacteria"/>
</dbReference>
<sequence length="113" mass="13597">MKETKVNTSLFCVHCKEETAHTIVYLNKRMSSIECDCCGRRIDIKIDISQEIYDEVLERIISKPVRMTEEYRDHLKEFLLSLPKRIVSKPYRVYREAKEIKGYFKKYSVRKKE</sequence>
<keyword evidence="2" id="KW-1185">Reference proteome</keyword>
<dbReference type="OrthoDB" id="2427546at2"/>
<dbReference type="AlphaFoldDB" id="A0A081P2R1"/>
<accession>A0A081P2R1</accession>
<comment type="caution">
    <text evidence="1">The sequence shown here is derived from an EMBL/GenBank/DDBJ whole genome shotgun (WGS) entry which is preliminary data.</text>
</comment>
<evidence type="ECO:0008006" key="3">
    <source>
        <dbReference type="Google" id="ProtNLM"/>
    </source>
</evidence>
<evidence type="ECO:0000313" key="2">
    <source>
        <dbReference type="Proteomes" id="UP000028123"/>
    </source>
</evidence>